<accession>A0ABY7DVX3</accession>
<gene>
    <name evidence="2" type="ORF">MAR_023468</name>
</gene>
<evidence type="ECO:0000256" key="1">
    <source>
        <dbReference type="SAM" id="MobiDB-lite"/>
    </source>
</evidence>
<reference evidence="2" key="1">
    <citation type="submission" date="2022-11" db="EMBL/GenBank/DDBJ databases">
        <title>Centuries of genome instability and evolution in soft-shell clam transmissible cancer (bioRxiv).</title>
        <authorList>
            <person name="Hart S.F.M."/>
            <person name="Yonemitsu M.A."/>
            <person name="Giersch R.M."/>
            <person name="Beal B.F."/>
            <person name="Arriagada G."/>
            <person name="Davis B.W."/>
            <person name="Ostrander E.A."/>
            <person name="Goff S.P."/>
            <person name="Metzger M.J."/>
        </authorList>
    </citation>
    <scope>NUCLEOTIDE SEQUENCE</scope>
    <source>
        <strain evidence="2">MELC-2E11</strain>
        <tissue evidence="2">Siphon/mantle</tissue>
    </source>
</reference>
<sequence>MGNMMGRKAAKAKRIRTSGHVHEYLLDPVRKRPRTSQSSRDARYIMSLCQRWQSRWEVEMRPDPRDVTTMLKSKTTLKPWKSMPLPTTEEAASTRKTTPTNSRNVSRRGRRRKTRNDRRAGIGSARTFLTDVEDSEKFERISVTSCSIDGFKMLYKNDARMESMFDMTSKLWHIEPKKRNMKWFLADTHHMKEQNPSEVVPRSVKPYTSIIKTIGHHRPTAIQQTIIEEE</sequence>
<name>A0ABY7DVX3_MYAAR</name>
<feature type="region of interest" description="Disordered" evidence="1">
    <location>
        <begin position="73"/>
        <end position="122"/>
    </location>
</feature>
<evidence type="ECO:0000313" key="3">
    <source>
        <dbReference type="Proteomes" id="UP001164746"/>
    </source>
</evidence>
<dbReference type="Proteomes" id="UP001164746">
    <property type="component" value="Chromosome 3"/>
</dbReference>
<evidence type="ECO:0000313" key="2">
    <source>
        <dbReference type="EMBL" id="WAQ99095.1"/>
    </source>
</evidence>
<feature type="compositionally biased region" description="Basic residues" evidence="1">
    <location>
        <begin position="105"/>
        <end position="116"/>
    </location>
</feature>
<proteinExistence type="predicted"/>
<keyword evidence="3" id="KW-1185">Reference proteome</keyword>
<organism evidence="2 3">
    <name type="scientific">Mya arenaria</name>
    <name type="common">Soft-shell clam</name>
    <dbReference type="NCBI Taxonomy" id="6604"/>
    <lineage>
        <taxon>Eukaryota</taxon>
        <taxon>Metazoa</taxon>
        <taxon>Spiralia</taxon>
        <taxon>Lophotrochozoa</taxon>
        <taxon>Mollusca</taxon>
        <taxon>Bivalvia</taxon>
        <taxon>Autobranchia</taxon>
        <taxon>Heteroconchia</taxon>
        <taxon>Euheterodonta</taxon>
        <taxon>Imparidentia</taxon>
        <taxon>Neoheterodontei</taxon>
        <taxon>Myida</taxon>
        <taxon>Myoidea</taxon>
        <taxon>Myidae</taxon>
        <taxon>Mya</taxon>
    </lineage>
</organism>
<dbReference type="EMBL" id="CP111014">
    <property type="protein sequence ID" value="WAQ99095.1"/>
    <property type="molecule type" value="Genomic_DNA"/>
</dbReference>
<protein>
    <submittedName>
        <fullName evidence="2">Uncharacterized protein</fullName>
    </submittedName>
</protein>
<feature type="compositionally biased region" description="Polar residues" evidence="1">
    <location>
        <begin position="90"/>
        <end position="100"/>
    </location>
</feature>